<proteinExistence type="predicted"/>
<organism evidence="1 2">
    <name type="scientific">Elizabethkingia occulta</name>
    <dbReference type="NCBI Taxonomy" id="1867263"/>
    <lineage>
        <taxon>Bacteria</taxon>
        <taxon>Pseudomonadati</taxon>
        <taxon>Bacteroidota</taxon>
        <taxon>Flavobacteriia</taxon>
        <taxon>Flavobacteriales</taxon>
        <taxon>Weeksellaceae</taxon>
        <taxon>Elizabethkingia</taxon>
    </lineage>
</organism>
<dbReference type="RefSeq" id="WP_078773113.1">
    <property type="nucleotide sequence ID" value="NZ_CBCSBR010000043.1"/>
</dbReference>
<evidence type="ECO:0000313" key="2">
    <source>
        <dbReference type="Proteomes" id="UP000190813"/>
    </source>
</evidence>
<keyword evidence="2" id="KW-1185">Reference proteome</keyword>
<evidence type="ECO:0000313" key="1">
    <source>
        <dbReference type="EMBL" id="OPC61065.1"/>
    </source>
</evidence>
<dbReference type="Proteomes" id="UP000190813">
    <property type="component" value="Unassembled WGS sequence"/>
</dbReference>
<accession>A0A1T3M8X3</accession>
<dbReference type="AlphaFoldDB" id="A0A1T3M8X3"/>
<reference evidence="1 2" key="1">
    <citation type="submission" date="2016-06" db="EMBL/GenBank/DDBJ databases">
        <title>Revisiting the taxonomy of the Elizabethkingia Genus based on Whole-Genome Sequencing, Optical Mapping, and MALDI-TOF.</title>
        <authorList>
            <person name="Nicholson A.C."/>
        </authorList>
    </citation>
    <scope>NUCLEOTIDE SEQUENCE [LARGE SCALE GENOMIC DNA]</scope>
    <source>
        <strain evidence="1 2">G4070</strain>
    </source>
</reference>
<protein>
    <submittedName>
        <fullName evidence="1">Uncharacterized protein</fullName>
    </submittedName>
</protein>
<gene>
    <name evidence="1" type="ORF">BAZ10_11375</name>
</gene>
<sequence length="854" mass="97025">MKENLHIKFVESSISKIDMDTGYGVLKLPKASSFSVVVEEYEKETKAFDDEFDKNVELSKKRWNERSKAGWSSEKLLENWKANEAERLKTYKEKQKNIQDKYKDVNWTWVLAPRKLDSKSLAHNASFNKGIEGAQTVHFPEVLEGGGLAYIEAFFPEAGAQGKKPFGLFVQAIGIPSIVRTAWTDMQDNPIPVGTKIYWGSHVKLHIYTSGLYGQEVEVTLKDKDTFILDSDDDLNFGGQASFMSEVDAVRANKNEEGKEGVAGMITENEEKVRRTYIQKSVIKVWIDYSWIKDGGSNIKIYPLIKSVKTGKYFENFERNYLEVGYDGKQYNWEKDSSNKPALVGQIETNIAAYHPCHYNEIALQYEEKKETKTIEIFKEQEGVSYPQNVDVGIIAGSDPKNFKLKVDEKTETLDCIFHGKNNDHAKNIFVYNKNKLPKEFSIINLNPKYIEGTGRFVYDRLDMLKYFWLPNDFANTNKYSHFKINASTCRHNHICNLTILPDIEWELAFIITTMAGFRIKAENTTVTRLEQGLGKYQFKGIKAEQSGKLIEKGGVGYSLNIKYSIDGGAFYEQISLDFVRNIEKIIDTYNAIAAFAAIFKGEEESVTSAAISKSVINKITFDIDPPAIVFLLKWKYDYAKKNKVPVVNFIGAAGFKPLIGFKIGVDLMQNLSFLGLAGKVLDFINKNIIKKYLKTDLYILLEVGTALNYDIGLSYNEIDGFDLNEKQKAVVDITFSFKAGVKKKDTIMVSDVRRMEGNTIPAYPAEQETFKVEGAITTGIRYTEEHGYEKGKGKYKKTDVKWLGAEMTITIVTIAQNRKQNAPPNDQFKDKFIIMAPRPIGEPSTTYDNEQKK</sequence>
<comment type="caution">
    <text evidence="1">The sequence shown here is derived from an EMBL/GenBank/DDBJ whole genome shotgun (WGS) entry which is preliminary data.</text>
</comment>
<name>A0A1T3M8X3_9FLAO</name>
<dbReference type="EMBL" id="MAHX01000021">
    <property type="protein sequence ID" value="OPC61065.1"/>
    <property type="molecule type" value="Genomic_DNA"/>
</dbReference>